<gene>
    <name evidence="7" type="primary">yehT_3</name>
    <name evidence="6" type="synonym">yehT_1</name>
    <name evidence="6" type="ORF">ERS852476_00809</name>
    <name evidence="7" type="ORF">ERS852569_02270</name>
</gene>
<dbReference type="SMART" id="SM00448">
    <property type="entry name" value="REC"/>
    <property type="match status" value="1"/>
</dbReference>
<dbReference type="InterPro" id="IPR007492">
    <property type="entry name" value="LytTR_DNA-bd_dom"/>
</dbReference>
<dbReference type="PANTHER" id="PTHR37299:SF1">
    <property type="entry name" value="STAGE 0 SPORULATION PROTEIN A HOMOLOG"/>
    <property type="match status" value="1"/>
</dbReference>
<dbReference type="RefSeq" id="WP_020993721.1">
    <property type="nucleotide sequence ID" value="NZ_CYZP01000005.1"/>
</dbReference>
<dbReference type="Pfam" id="PF00072">
    <property type="entry name" value="Response_reg"/>
    <property type="match status" value="1"/>
</dbReference>
<evidence type="ECO:0000259" key="4">
    <source>
        <dbReference type="PROSITE" id="PS50110"/>
    </source>
</evidence>
<evidence type="ECO:0000256" key="3">
    <source>
        <dbReference type="PROSITE-ProRule" id="PRU00169"/>
    </source>
</evidence>
<evidence type="ECO:0000313" key="6">
    <source>
        <dbReference type="EMBL" id="CUN68843.1"/>
    </source>
</evidence>
<feature type="modified residue" description="4-aspartylphosphate" evidence="3">
    <location>
        <position position="57"/>
    </location>
</feature>
<feature type="domain" description="Response regulatory" evidence="4">
    <location>
        <begin position="2"/>
        <end position="120"/>
    </location>
</feature>
<dbReference type="SMART" id="SM00850">
    <property type="entry name" value="LytTR"/>
    <property type="match status" value="1"/>
</dbReference>
<evidence type="ECO:0000256" key="1">
    <source>
        <dbReference type="ARBA" id="ARBA00018672"/>
    </source>
</evidence>
<sequence>MNIAICDDEILFTRELSSLLTHWAEKNDFSLTLYPYSNGDDLLTALRTIPVDLIFLDIIMPLLNGIDTAREIRSMGLTVPVIFLTSSREFALDSYDVKAFHYLLKPVNTLKLFSVMDDFFKTYHVPAETFVAHTADGFCSITLNDVDYLEAQNKQVLVCLSNGTTLKIRELFVKCEGVFTPEKGFFKCHRSYIVNLSHIKQFTRTMVTTGISSVPISRNNYSAFKDAYFSYMFDSNSG</sequence>
<evidence type="ECO:0000313" key="9">
    <source>
        <dbReference type="Proteomes" id="UP000095762"/>
    </source>
</evidence>
<protein>
    <recommendedName>
        <fullName evidence="1">Stage 0 sporulation protein A homolog</fullName>
    </recommendedName>
</protein>
<keyword evidence="3" id="KW-0597">Phosphoprotein</keyword>
<dbReference type="PROSITE" id="PS50110">
    <property type="entry name" value="RESPONSE_REGULATORY"/>
    <property type="match status" value="1"/>
</dbReference>
<reference evidence="8 9" key="1">
    <citation type="submission" date="2015-09" db="EMBL/GenBank/DDBJ databases">
        <authorList>
            <consortium name="Pathogen Informatics"/>
        </authorList>
    </citation>
    <scope>NUCLEOTIDE SEQUENCE [LARGE SCALE GENOMIC DNA]</scope>
    <source>
        <strain evidence="6 8">2789STDY5834861</strain>
        <strain evidence="7 9">2789STDY5834957</strain>
    </source>
</reference>
<accession>A0A174UBI6</accession>
<dbReference type="AlphaFoldDB" id="A0A174UBI6"/>
<evidence type="ECO:0000313" key="8">
    <source>
        <dbReference type="Proteomes" id="UP000095645"/>
    </source>
</evidence>
<dbReference type="Proteomes" id="UP000095645">
    <property type="component" value="Unassembled WGS sequence"/>
</dbReference>
<dbReference type="Pfam" id="PF04397">
    <property type="entry name" value="LytTR"/>
    <property type="match status" value="1"/>
</dbReference>
<organism evidence="7 9">
    <name type="scientific">Blautia obeum</name>
    <dbReference type="NCBI Taxonomy" id="40520"/>
    <lineage>
        <taxon>Bacteria</taxon>
        <taxon>Bacillati</taxon>
        <taxon>Bacillota</taxon>
        <taxon>Clostridia</taxon>
        <taxon>Lachnospirales</taxon>
        <taxon>Lachnospiraceae</taxon>
        <taxon>Blautia</taxon>
    </lineage>
</organism>
<dbReference type="Gene3D" id="2.40.50.1020">
    <property type="entry name" value="LytTr DNA-binding domain"/>
    <property type="match status" value="1"/>
</dbReference>
<dbReference type="InterPro" id="IPR001789">
    <property type="entry name" value="Sig_transdc_resp-reg_receiver"/>
</dbReference>
<dbReference type="PANTHER" id="PTHR37299">
    <property type="entry name" value="TRANSCRIPTIONAL REGULATOR-RELATED"/>
    <property type="match status" value="1"/>
</dbReference>
<dbReference type="SUPFAM" id="SSF52172">
    <property type="entry name" value="CheY-like"/>
    <property type="match status" value="1"/>
</dbReference>
<evidence type="ECO:0000259" key="5">
    <source>
        <dbReference type="PROSITE" id="PS50930"/>
    </source>
</evidence>
<dbReference type="EMBL" id="CYZP01000005">
    <property type="protein sequence ID" value="CUN68843.1"/>
    <property type="molecule type" value="Genomic_DNA"/>
</dbReference>
<evidence type="ECO:0000313" key="7">
    <source>
        <dbReference type="EMBL" id="CUQ17105.1"/>
    </source>
</evidence>
<dbReference type="EMBL" id="CZBP01000017">
    <property type="protein sequence ID" value="CUQ17105.1"/>
    <property type="molecule type" value="Genomic_DNA"/>
</dbReference>
<dbReference type="InterPro" id="IPR046947">
    <property type="entry name" value="LytR-like"/>
</dbReference>
<dbReference type="GO" id="GO:0003677">
    <property type="term" value="F:DNA binding"/>
    <property type="evidence" value="ECO:0007669"/>
    <property type="project" value="InterPro"/>
</dbReference>
<name>A0A174UBI6_9FIRM</name>
<evidence type="ECO:0000256" key="2">
    <source>
        <dbReference type="ARBA" id="ARBA00024867"/>
    </source>
</evidence>
<feature type="domain" description="HTH LytTR-type" evidence="5">
    <location>
        <begin position="130"/>
        <end position="230"/>
    </location>
</feature>
<proteinExistence type="predicted"/>
<dbReference type="InterPro" id="IPR011006">
    <property type="entry name" value="CheY-like_superfamily"/>
</dbReference>
<comment type="function">
    <text evidence="2">May play the central regulatory role in sporulation. It may be an element of the effector pathway responsible for the activation of sporulation genes in response to nutritional stress. Spo0A may act in concert with spo0H (a sigma factor) to control the expression of some genes that are critical to the sporulation process.</text>
</comment>
<dbReference type="Proteomes" id="UP000095762">
    <property type="component" value="Unassembled WGS sequence"/>
</dbReference>
<dbReference type="GO" id="GO:0000156">
    <property type="term" value="F:phosphorelay response regulator activity"/>
    <property type="evidence" value="ECO:0007669"/>
    <property type="project" value="InterPro"/>
</dbReference>
<dbReference type="Gene3D" id="3.40.50.2300">
    <property type="match status" value="1"/>
</dbReference>
<dbReference type="PROSITE" id="PS50930">
    <property type="entry name" value="HTH_LYTTR"/>
    <property type="match status" value="1"/>
</dbReference>